<reference evidence="4" key="2">
    <citation type="submission" date="2008-08" db="EMBL/GenBank/DDBJ databases">
        <authorList>
            <consortium name="Diatom Consortium"/>
            <person name="Grigoriev I."/>
            <person name="Grimwood J."/>
            <person name="Kuo A."/>
            <person name="Otillar R.P."/>
            <person name="Salamov A."/>
            <person name="Detter J.C."/>
            <person name="Lindquist E."/>
            <person name="Shapiro H."/>
            <person name="Lucas S."/>
            <person name="Glavina del Rio T."/>
            <person name="Pitluck S."/>
            <person name="Rokhsar D."/>
            <person name="Bowler C."/>
        </authorList>
    </citation>
    <scope>GENOME REANNOTATION</scope>
    <source>
        <strain evidence="4">CCAP 1055/1</strain>
    </source>
</reference>
<keyword evidence="2" id="KW-0812">Transmembrane</keyword>
<proteinExistence type="predicted"/>
<protein>
    <submittedName>
        <fullName evidence="3">Uncharacterized protein</fullName>
    </submittedName>
</protein>
<dbReference type="KEGG" id="pti:PHATRDRAFT_39347"/>
<keyword evidence="2" id="KW-0472">Membrane</keyword>
<name>B7G8E2_PHATC</name>
<reference evidence="3 4" key="1">
    <citation type="journal article" date="2008" name="Nature">
        <title>The Phaeodactylum genome reveals the evolutionary history of diatom genomes.</title>
        <authorList>
            <person name="Bowler C."/>
            <person name="Allen A.E."/>
            <person name="Badger J.H."/>
            <person name="Grimwood J."/>
            <person name="Jabbari K."/>
            <person name="Kuo A."/>
            <person name="Maheswari U."/>
            <person name="Martens C."/>
            <person name="Maumus F."/>
            <person name="Otillar R.P."/>
            <person name="Rayko E."/>
            <person name="Salamov A."/>
            <person name="Vandepoele K."/>
            <person name="Beszteri B."/>
            <person name="Gruber A."/>
            <person name="Heijde M."/>
            <person name="Katinka M."/>
            <person name="Mock T."/>
            <person name="Valentin K."/>
            <person name="Verret F."/>
            <person name="Berges J.A."/>
            <person name="Brownlee C."/>
            <person name="Cadoret J.P."/>
            <person name="Chiovitti A."/>
            <person name="Choi C.J."/>
            <person name="Coesel S."/>
            <person name="De Martino A."/>
            <person name="Detter J.C."/>
            <person name="Durkin C."/>
            <person name="Falciatore A."/>
            <person name="Fournet J."/>
            <person name="Haruta M."/>
            <person name="Huysman M.J."/>
            <person name="Jenkins B.D."/>
            <person name="Jiroutova K."/>
            <person name="Jorgensen R.E."/>
            <person name="Joubert Y."/>
            <person name="Kaplan A."/>
            <person name="Kroger N."/>
            <person name="Kroth P.G."/>
            <person name="La Roche J."/>
            <person name="Lindquist E."/>
            <person name="Lommer M."/>
            <person name="Martin-Jezequel V."/>
            <person name="Lopez P.J."/>
            <person name="Lucas S."/>
            <person name="Mangogna M."/>
            <person name="McGinnis K."/>
            <person name="Medlin L.K."/>
            <person name="Montsant A."/>
            <person name="Oudot-Le Secq M.P."/>
            <person name="Napoli C."/>
            <person name="Obornik M."/>
            <person name="Parker M.S."/>
            <person name="Petit J.L."/>
            <person name="Porcel B.M."/>
            <person name="Poulsen N."/>
            <person name="Robison M."/>
            <person name="Rychlewski L."/>
            <person name="Rynearson T.A."/>
            <person name="Schmutz J."/>
            <person name="Shapiro H."/>
            <person name="Siaut M."/>
            <person name="Stanley M."/>
            <person name="Sussman M.R."/>
            <person name="Taylor A.R."/>
            <person name="Vardi A."/>
            <person name="von Dassow P."/>
            <person name="Vyverman W."/>
            <person name="Willis A."/>
            <person name="Wyrwicz L.S."/>
            <person name="Rokhsar D.S."/>
            <person name="Weissenbach J."/>
            <person name="Armbrust E.V."/>
            <person name="Green B.R."/>
            <person name="Van de Peer Y."/>
            <person name="Grigoriev I.V."/>
        </authorList>
    </citation>
    <scope>NUCLEOTIDE SEQUENCE [LARGE SCALE GENOMIC DNA]</scope>
    <source>
        <strain evidence="3 4">CCAP 1055/1</strain>
    </source>
</reference>
<gene>
    <name evidence="3" type="ORF">PHATRDRAFT_39347</name>
</gene>
<dbReference type="InParanoid" id="B7G8E2"/>
<feature type="transmembrane region" description="Helical" evidence="2">
    <location>
        <begin position="145"/>
        <end position="166"/>
    </location>
</feature>
<dbReference type="HOGENOM" id="CLU_1172734_0_0_1"/>
<keyword evidence="4" id="KW-1185">Reference proteome</keyword>
<keyword evidence="2" id="KW-1133">Transmembrane helix</keyword>
<evidence type="ECO:0000313" key="3">
    <source>
        <dbReference type="EMBL" id="EEC45031.1"/>
    </source>
</evidence>
<feature type="region of interest" description="Disordered" evidence="1">
    <location>
        <begin position="59"/>
        <end position="78"/>
    </location>
</feature>
<evidence type="ECO:0000313" key="4">
    <source>
        <dbReference type="Proteomes" id="UP000000759"/>
    </source>
</evidence>
<dbReference type="RefSeq" id="XP_002183331.1">
    <property type="nucleotide sequence ID" value="XM_002183295.1"/>
</dbReference>
<feature type="transmembrane region" description="Helical" evidence="2">
    <location>
        <begin position="88"/>
        <end position="108"/>
    </location>
</feature>
<dbReference type="OMA" id="ITTICTY"/>
<feature type="transmembrane region" description="Helical" evidence="2">
    <location>
        <begin position="114"/>
        <end position="133"/>
    </location>
</feature>
<evidence type="ECO:0000256" key="1">
    <source>
        <dbReference type="SAM" id="MobiDB-lite"/>
    </source>
</evidence>
<sequence>MSLPSLCGTFLTGKRSLVAFIWTITTICTYLAFILAIGAIIQVHTSYLGIERNYQEQGESKQNYQQNDDDAGGGDRGSADREQALAQYMWLAALSSTSLTLCAVYIMVMAVALTMYGSTAVVGFMSLRGVYIAPCFSSKGSRLRLGLFGGAVILFVNLLIVCAVVFGEVRVEDGRNGDDRRDMVPYEIERIATIMAVTCIFLAVLYTIFAIVLFLYFGNGDTIDDETGNALSMMGVGSRVETSTPLTSNINDSRRENFITLDHHGYQPS</sequence>
<dbReference type="PaxDb" id="2850-Phatr39347"/>
<accession>B7G8E2</accession>
<evidence type="ECO:0000256" key="2">
    <source>
        <dbReference type="SAM" id="Phobius"/>
    </source>
</evidence>
<feature type="transmembrane region" description="Helical" evidence="2">
    <location>
        <begin position="191"/>
        <end position="217"/>
    </location>
</feature>
<dbReference type="EMBL" id="CM000621">
    <property type="protein sequence ID" value="EEC45031.1"/>
    <property type="molecule type" value="Genomic_DNA"/>
</dbReference>
<organism evidence="3 4">
    <name type="scientific">Phaeodactylum tricornutum (strain CCAP 1055/1)</name>
    <dbReference type="NCBI Taxonomy" id="556484"/>
    <lineage>
        <taxon>Eukaryota</taxon>
        <taxon>Sar</taxon>
        <taxon>Stramenopiles</taxon>
        <taxon>Ochrophyta</taxon>
        <taxon>Bacillariophyta</taxon>
        <taxon>Bacillariophyceae</taxon>
        <taxon>Bacillariophycidae</taxon>
        <taxon>Naviculales</taxon>
        <taxon>Phaeodactylaceae</taxon>
        <taxon>Phaeodactylum</taxon>
    </lineage>
</organism>
<dbReference type="AlphaFoldDB" id="B7G8E2"/>
<feature type="transmembrane region" description="Helical" evidence="2">
    <location>
        <begin position="20"/>
        <end position="43"/>
    </location>
</feature>
<dbReference type="eggNOG" id="ENOG502SQUB">
    <property type="taxonomic scope" value="Eukaryota"/>
</dbReference>
<dbReference type="Proteomes" id="UP000000759">
    <property type="component" value="Chromosome 19"/>
</dbReference>
<dbReference type="OrthoDB" id="44628at2759"/>
<dbReference type="GeneID" id="7195104"/>